<accession>A0A843TPY0</accession>
<dbReference type="GO" id="GO:0016872">
    <property type="term" value="F:intramolecular lyase activity"/>
    <property type="evidence" value="ECO:0007669"/>
    <property type="project" value="InterPro"/>
</dbReference>
<organism evidence="1 2">
    <name type="scientific">Colocasia esculenta</name>
    <name type="common">Wild taro</name>
    <name type="synonym">Arum esculentum</name>
    <dbReference type="NCBI Taxonomy" id="4460"/>
    <lineage>
        <taxon>Eukaryota</taxon>
        <taxon>Viridiplantae</taxon>
        <taxon>Streptophyta</taxon>
        <taxon>Embryophyta</taxon>
        <taxon>Tracheophyta</taxon>
        <taxon>Spermatophyta</taxon>
        <taxon>Magnoliopsida</taxon>
        <taxon>Liliopsida</taxon>
        <taxon>Araceae</taxon>
        <taxon>Aroideae</taxon>
        <taxon>Colocasieae</taxon>
        <taxon>Colocasia</taxon>
    </lineage>
</organism>
<reference evidence="1" key="1">
    <citation type="submission" date="2017-07" db="EMBL/GenBank/DDBJ databases">
        <title>Taro Niue Genome Assembly and Annotation.</title>
        <authorList>
            <person name="Atibalentja N."/>
            <person name="Keating K."/>
            <person name="Fields C.J."/>
        </authorList>
    </citation>
    <scope>NUCLEOTIDE SEQUENCE</scope>
    <source>
        <strain evidence="1">Niue_2</strain>
        <tissue evidence="1">Leaf</tissue>
    </source>
</reference>
<dbReference type="Gene3D" id="3.50.70.10">
    <property type="match status" value="1"/>
</dbReference>
<sequence length="235" mass="26678">MQDHRRYFSFHQRFLLSNSMEQWIKQHVQMIVEDVHPDSVCKKLGPKYSTIPAGDLKNSPDFYNDLLSEEELGVYLVEALYCLLSNRCVCLASDGQMALWHSIVRDVKRNASCPSSCLPVMQDCSGLKWEAAGVPTAQSFTKGEVSLGSAFEKSLRARLQKMNPNTDYHCLSVFGSYFNRDIPLPVGTTINFRRTLDGQFITERAFFDMYIGDVPVSMQAKEEVAENVADLIRRC</sequence>
<evidence type="ECO:0000313" key="1">
    <source>
        <dbReference type="EMBL" id="MQL73678.1"/>
    </source>
</evidence>
<comment type="caution">
    <text evidence="1">The sequence shown here is derived from an EMBL/GenBank/DDBJ whole genome shotgun (WGS) entry which is preliminary data.</text>
</comment>
<dbReference type="PANTHER" id="PTHR47284">
    <property type="entry name" value="FATTY-ACID-BINDING PROTEIN 2"/>
    <property type="match status" value="1"/>
</dbReference>
<dbReference type="SUPFAM" id="SSF54626">
    <property type="entry name" value="Chalcone isomerase"/>
    <property type="match status" value="1"/>
</dbReference>
<name>A0A843TPY0_COLES</name>
<dbReference type="EMBL" id="NMUH01000176">
    <property type="protein sequence ID" value="MQL73678.1"/>
    <property type="molecule type" value="Genomic_DNA"/>
</dbReference>
<dbReference type="GO" id="GO:0009570">
    <property type="term" value="C:chloroplast stroma"/>
    <property type="evidence" value="ECO:0007669"/>
    <property type="project" value="TreeGrafter"/>
</dbReference>
<evidence type="ECO:0000313" key="2">
    <source>
        <dbReference type="Proteomes" id="UP000652761"/>
    </source>
</evidence>
<dbReference type="Proteomes" id="UP000652761">
    <property type="component" value="Unassembled WGS sequence"/>
</dbReference>
<gene>
    <name evidence="1" type="ORF">Taro_006010</name>
</gene>
<dbReference type="InterPro" id="IPR036298">
    <property type="entry name" value="Chalcone_isomerase_sf"/>
</dbReference>
<dbReference type="OrthoDB" id="18193at2759"/>
<keyword evidence="2" id="KW-1185">Reference proteome</keyword>
<dbReference type="AlphaFoldDB" id="A0A843TPY0"/>
<dbReference type="PANTHER" id="PTHR47284:SF3">
    <property type="entry name" value="FATTY-ACID-BINDING PROTEIN 2"/>
    <property type="match status" value="1"/>
</dbReference>
<protein>
    <submittedName>
        <fullName evidence="1">Uncharacterized protein</fullName>
    </submittedName>
</protein>
<proteinExistence type="predicted"/>
<dbReference type="GO" id="GO:0005504">
    <property type="term" value="F:fatty acid binding"/>
    <property type="evidence" value="ECO:0007669"/>
    <property type="project" value="TreeGrafter"/>
</dbReference>
<dbReference type="InterPro" id="IPR016088">
    <property type="entry name" value="Chalcone_isomerase_3-sand"/>
</dbReference>